<evidence type="ECO:0000259" key="1">
    <source>
        <dbReference type="Pfam" id="PF00931"/>
    </source>
</evidence>
<dbReference type="InterPro" id="IPR027417">
    <property type="entry name" value="P-loop_NTPase"/>
</dbReference>
<dbReference type="EMBL" id="OZ075117">
    <property type="protein sequence ID" value="CAL5077670.1"/>
    <property type="molecule type" value="Genomic_DNA"/>
</dbReference>
<dbReference type="InterPro" id="IPR002182">
    <property type="entry name" value="NB-ARC"/>
</dbReference>
<dbReference type="PANTHER" id="PTHR33377:SF20">
    <property type="entry name" value="RX N-TERMINAL DOMAIN-CONTAINING PROTEIN"/>
    <property type="match status" value="1"/>
</dbReference>
<dbReference type="Proteomes" id="UP001497457">
    <property type="component" value="Chromosome 7b"/>
</dbReference>
<accession>A0ABC9FKZ7</accession>
<name>A0ABC9FKZ7_9POAL</name>
<proteinExistence type="predicted"/>
<evidence type="ECO:0000313" key="2">
    <source>
        <dbReference type="EMBL" id="CAL5077670.1"/>
    </source>
</evidence>
<sequence length="509" mass="59102">METIISVIMGELVTRSISLIDRYLKPAASSKENKRERLQWMLMRVRVTVEEAEVRRITNETMLQQLKMLKEVMCRGYYMLDTIIHQVQEEEKGNDHGASCSLSLSKFSPAKRLRFSCRSKCSTKKIEHMLECVEIAIASMSEFAIFLRNYPRMFRQPYSTYLFVENSMFGRQVEMERLINFLLHEEPPLDGKIGVLPIVGPGKVGKTTLVEHVCRDERVRSHFSRIILLSDYDFREESQCALRDQGRIRYQNDDSNEEIFLVIVELFGIVDESAWRRLHSACQSSIPTRSKIIVTSQSKDIINFGTTQALSLSFFSQEAYWYFFKALLFGSADPEEQPKLASIAVTILDEYFDHGHGIYTPFTGTFINLNNTANLLKAKSGAHNWRKILECIRENRQQNERLSRRIPSDFGMENDRIFLRRVTETTQYCVVHNEYRIALDDEEAPNITMTDIISMKVPPRRKFEILLWKSHLPPYHKHIYSCDILEFEGNVIGRMRVGRGKIRVSSTTG</sequence>
<protein>
    <recommendedName>
        <fullName evidence="1">NB-ARC domain-containing protein</fullName>
    </recommendedName>
</protein>
<dbReference type="AlphaFoldDB" id="A0ABC9FKZ7"/>
<feature type="domain" description="NB-ARC" evidence="1">
    <location>
        <begin position="173"/>
        <end position="328"/>
    </location>
</feature>
<evidence type="ECO:0000313" key="3">
    <source>
        <dbReference type="Proteomes" id="UP001497457"/>
    </source>
</evidence>
<reference evidence="2 3" key="2">
    <citation type="submission" date="2024-10" db="EMBL/GenBank/DDBJ databases">
        <authorList>
            <person name="Ryan C."/>
        </authorList>
    </citation>
    <scope>NUCLEOTIDE SEQUENCE [LARGE SCALE GENOMIC DNA]</scope>
</reference>
<dbReference type="Gene3D" id="3.40.50.300">
    <property type="entry name" value="P-loop containing nucleotide triphosphate hydrolases"/>
    <property type="match status" value="1"/>
</dbReference>
<dbReference type="Pfam" id="PF00931">
    <property type="entry name" value="NB-ARC"/>
    <property type="match status" value="1"/>
</dbReference>
<organism evidence="2 3">
    <name type="scientific">Urochloa decumbens</name>
    <dbReference type="NCBI Taxonomy" id="240449"/>
    <lineage>
        <taxon>Eukaryota</taxon>
        <taxon>Viridiplantae</taxon>
        <taxon>Streptophyta</taxon>
        <taxon>Embryophyta</taxon>
        <taxon>Tracheophyta</taxon>
        <taxon>Spermatophyta</taxon>
        <taxon>Magnoliopsida</taxon>
        <taxon>Liliopsida</taxon>
        <taxon>Poales</taxon>
        <taxon>Poaceae</taxon>
        <taxon>PACMAD clade</taxon>
        <taxon>Panicoideae</taxon>
        <taxon>Panicodae</taxon>
        <taxon>Paniceae</taxon>
        <taxon>Melinidinae</taxon>
        <taxon>Urochloa</taxon>
    </lineage>
</organism>
<reference evidence="3" key="1">
    <citation type="submission" date="2024-06" db="EMBL/GenBank/DDBJ databases">
        <authorList>
            <person name="Ryan C."/>
        </authorList>
    </citation>
    <scope>NUCLEOTIDE SEQUENCE [LARGE SCALE GENOMIC DNA]</scope>
</reference>
<dbReference type="PANTHER" id="PTHR33377">
    <property type="entry name" value="OS10G0134700 PROTEIN-RELATED"/>
    <property type="match status" value="1"/>
</dbReference>
<dbReference type="SUPFAM" id="SSF52540">
    <property type="entry name" value="P-loop containing nucleoside triphosphate hydrolases"/>
    <property type="match status" value="1"/>
</dbReference>
<keyword evidence="3" id="KW-1185">Reference proteome</keyword>
<gene>
    <name evidence="2" type="ORF">URODEC1_LOCUS106750</name>
</gene>